<dbReference type="AlphaFoldDB" id="A0A3A3A735"/>
<accession>A0A3A3A735</accession>
<gene>
    <name evidence="1" type="ORF">PHISCL_01898</name>
</gene>
<dbReference type="OrthoDB" id="4452694at2759"/>
<dbReference type="EMBL" id="MVGC01000038">
    <property type="protein sequence ID" value="RJE25785.1"/>
    <property type="molecule type" value="Genomic_DNA"/>
</dbReference>
<name>A0A3A3A735_9EURO</name>
<reference evidence="2" key="1">
    <citation type="submission" date="2017-02" db="EMBL/GenBank/DDBJ databases">
        <authorList>
            <person name="Tafer H."/>
            <person name="Lopandic K."/>
        </authorList>
    </citation>
    <scope>NUCLEOTIDE SEQUENCE [LARGE SCALE GENOMIC DNA]</scope>
    <source>
        <strain evidence="2">CBS 366.77</strain>
    </source>
</reference>
<dbReference type="Proteomes" id="UP000266188">
    <property type="component" value="Unassembled WGS sequence"/>
</dbReference>
<sequence>MAKSHSFLGGKAALKFPFLSMDLVVNEYPAFVYEQASSSVGIWSVKICTNFGHCIIFSPSGFQKERPGESDLDIYPFGGPENSTKVRYITETLEAPKDQTITGFTSALEAKSGAFQTFGIQCGYVHDPVVHEYRAENASLDHFQSTATLFSKVGSHLINKSNSGCKAYTYASLHNVRQIRFSYGSEGRARHSYEVSGLWFNYFTSQRPSIVGQWISEAEVFTIDNDERIVELTFWVSKAKYSFGKKYSLGRVIRVSIVTSHNRSIAVPSEKPLLVDNCVSLTFRENRFESLFYLLWAFNDVWDHPRVRSSPKAGVDYVSHWSPGGYLDICPWMMPVKILWEEVNITGDHDRVTSVCGYLGAAYNYTLVGLRFVYGSGAIRTIGSTHREPTPEIAFESNKFSQIEWSTDRLGIFEIIVRPIIPMYSIALFQRAQTNE</sequence>
<evidence type="ECO:0000313" key="2">
    <source>
        <dbReference type="Proteomes" id="UP000266188"/>
    </source>
</evidence>
<proteinExistence type="predicted"/>
<dbReference type="STRING" id="2070753.A0A3A3A735"/>
<protein>
    <submittedName>
        <fullName evidence="1">Uncharacterized protein</fullName>
    </submittedName>
</protein>
<evidence type="ECO:0000313" key="1">
    <source>
        <dbReference type="EMBL" id="RJE25785.1"/>
    </source>
</evidence>
<comment type="caution">
    <text evidence="1">The sequence shown here is derived from an EMBL/GenBank/DDBJ whole genome shotgun (WGS) entry which is preliminary data.</text>
</comment>
<organism evidence="1 2">
    <name type="scientific">Aspergillus sclerotialis</name>
    <dbReference type="NCBI Taxonomy" id="2070753"/>
    <lineage>
        <taxon>Eukaryota</taxon>
        <taxon>Fungi</taxon>
        <taxon>Dikarya</taxon>
        <taxon>Ascomycota</taxon>
        <taxon>Pezizomycotina</taxon>
        <taxon>Eurotiomycetes</taxon>
        <taxon>Eurotiomycetidae</taxon>
        <taxon>Eurotiales</taxon>
        <taxon>Aspergillaceae</taxon>
        <taxon>Aspergillus</taxon>
        <taxon>Aspergillus subgen. Polypaecilum</taxon>
    </lineage>
</organism>
<keyword evidence="2" id="KW-1185">Reference proteome</keyword>